<dbReference type="InterPro" id="IPR000048">
    <property type="entry name" value="IQ_motif_EF-hand-BS"/>
</dbReference>
<dbReference type="SMART" id="SM00015">
    <property type="entry name" value="IQ"/>
    <property type="match status" value="2"/>
</dbReference>
<feature type="region of interest" description="Disordered" evidence="4">
    <location>
        <begin position="149"/>
        <end position="169"/>
    </location>
</feature>
<dbReference type="PANTHER" id="PTHR32295">
    <property type="entry name" value="IQ-DOMAIN 5-RELATED"/>
    <property type="match status" value="1"/>
</dbReference>
<feature type="compositionally biased region" description="Polar residues" evidence="4">
    <location>
        <begin position="194"/>
        <end position="203"/>
    </location>
</feature>
<evidence type="ECO:0000256" key="4">
    <source>
        <dbReference type="SAM" id="MobiDB-lite"/>
    </source>
</evidence>
<dbReference type="PROSITE" id="PS50096">
    <property type="entry name" value="IQ"/>
    <property type="match status" value="2"/>
</dbReference>
<dbReference type="PANTHER" id="PTHR32295:SF11">
    <property type="entry name" value="PROTEIN IQ-DOMAIN 22"/>
    <property type="match status" value="1"/>
</dbReference>
<feature type="domain" description="DUF4005" evidence="5">
    <location>
        <begin position="272"/>
        <end position="338"/>
    </location>
</feature>
<dbReference type="GO" id="GO:0005516">
    <property type="term" value="F:calmodulin binding"/>
    <property type="evidence" value="ECO:0007669"/>
    <property type="project" value="UniProtKB-KW"/>
</dbReference>
<feature type="compositionally biased region" description="Polar residues" evidence="4">
    <location>
        <begin position="318"/>
        <end position="333"/>
    </location>
</feature>
<organism evidence="6 7">
    <name type="scientific">Penstemon smallii</name>
    <dbReference type="NCBI Taxonomy" id="265156"/>
    <lineage>
        <taxon>Eukaryota</taxon>
        <taxon>Viridiplantae</taxon>
        <taxon>Streptophyta</taxon>
        <taxon>Embryophyta</taxon>
        <taxon>Tracheophyta</taxon>
        <taxon>Spermatophyta</taxon>
        <taxon>Magnoliopsida</taxon>
        <taxon>eudicotyledons</taxon>
        <taxon>Gunneridae</taxon>
        <taxon>Pentapetalae</taxon>
        <taxon>asterids</taxon>
        <taxon>lamiids</taxon>
        <taxon>Lamiales</taxon>
        <taxon>Plantaginaceae</taxon>
        <taxon>Cheloneae</taxon>
        <taxon>Penstemon</taxon>
    </lineage>
</organism>
<evidence type="ECO:0000256" key="2">
    <source>
        <dbReference type="ARBA" id="ARBA00024341"/>
    </source>
</evidence>
<name>A0ABD3S0Y0_9LAMI</name>
<sequence>MGKASKWFRGLLGLKKPDRNPIPSEKPASPKKKWSFSMSHKEKDLHKPQHGRVLAVAVKQTSRGGNSSATAYVSRSCAGYWTREEWAAVMIQSRFRAYLSRRALRALKALVKLQALVRGHLLRKRTADTLRQLQALVRAQTRARVTRLLLSDQSPHPHRNGSKSNSLINYDREKSHLGRVWMDSKTSERLWEQGSFTRSTTTPTDDERSDKILHVDTQKPRFTPKRRNLFHSSSDQNCPSFSTSKDSGEIQSFSPLKYAQTSSLSTPQYYSAISSKREETFTPTKSDGSRSYLSGCSDNPNYMAYTESSKAKARSLSVPKQRQQQYEKSSSMKRYSVHHVYGGHESNFTSKAYPGSGRLDRLGMPISRGDVSGFSGGHWHRYY</sequence>
<evidence type="ECO:0000256" key="1">
    <source>
        <dbReference type="ARBA" id="ARBA00022860"/>
    </source>
</evidence>
<protein>
    <recommendedName>
        <fullName evidence="5">DUF4005 domain-containing protein</fullName>
    </recommendedName>
</protein>
<feature type="region of interest" description="Disordered" evidence="4">
    <location>
        <begin position="216"/>
        <end position="249"/>
    </location>
</feature>
<comment type="caution">
    <text evidence="6">The sequence shown here is derived from an EMBL/GenBank/DDBJ whole genome shotgun (WGS) entry which is preliminary data.</text>
</comment>
<dbReference type="InterPro" id="IPR025064">
    <property type="entry name" value="DUF4005"/>
</dbReference>
<feature type="region of interest" description="Disordered" evidence="4">
    <location>
        <begin position="9"/>
        <end position="42"/>
    </location>
</feature>
<evidence type="ECO:0000313" key="6">
    <source>
        <dbReference type="EMBL" id="KAL3818102.1"/>
    </source>
</evidence>
<keyword evidence="7" id="KW-1185">Reference proteome</keyword>
<dbReference type="CDD" id="cd23767">
    <property type="entry name" value="IQCD"/>
    <property type="match status" value="1"/>
</dbReference>
<dbReference type="Gene3D" id="1.20.5.190">
    <property type="match status" value="1"/>
</dbReference>
<feature type="region of interest" description="Disordered" evidence="4">
    <location>
        <begin position="192"/>
        <end position="211"/>
    </location>
</feature>
<accession>A0ABD3S0Y0</accession>
<keyword evidence="1" id="KW-0112">Calmodulin-binding</keyword>
<proteinExistence type="inferred from homology"/>
<feature type="compositionally biased region" description="Polar residues" evidence="4">
    <location>
        <begin position="230"/>
        <end position="249"/>
    </location>
</feature>
<evidence type="ECO:0000313" key="7">
    <source>
        <dbReference type="Proteomes" id="UP001634393"/>
    </source>
</evidence>
<gene>
    <name evidence="6" type="ORF">ACJIZ3_004007</name>
</gene>
<evidence type="ECO:0000259" key="5">
    <source>
        <dbReference type="Pfam" id="PF13178"/>
    </source>
</evidence>
<feature type="region of interest" description="Disordered" evidence="4">
    <location>
        <begin position="307"/>
        <end position="333"/>
    </location>
</feature>
<reference evidence="6 7" key="1">
    <citation type="submission" date="2024-12" db="EMBL/GenBank/DDBJ databases">
        <title>The unique morphological basis and parallel evolutionary history of personate flowers in Penstemon.</title>
        <authorList>
            <person name="Depatie T.H."/>
            <person name="Wessinger C.A."/>
        </authorList>
    </citation>
    <scope>NUCLEOTIDE SEQUENCE [LARGE SCALE GENOMIC DNA]</scope>
    <source>
        <strain evidence="6">WTNN_2</strain>
        <tissue evidence="6">Leaf</tissue>
    </source>
</reference>
<dbReference type="Pfam" id="PF00612">
    <property type="entry name" value="IQ"/>
    <property type="match status" value="2"/>
</dbReference>
<dbReference type="Proteomes" id="UP001634393">
    <property type="component" value="Unassembled WGS sequence"/>
</dbReference>
<dbReference type="Pfam" id="PF13178">
    <property type="entry name" value="DUF4005"/>
    <property type="match status" value="1"/>
</dbReference>
<evidence type="ECO:0000256" key="3">
    <source>
        <dbReference type="ARBA" id="ARBA00024378"/>
    </source>
</evidence>
<dbReference type="AlphaFoldDB" id="A0ABD3S0Y0"/>
<comment type="subunit">
    <text evidence="3">Binds to multiple calmodulin (CaM) in the presence of Ca(2+) and CaM-like proteins.</text>
</comment>
<comment type="similarity">
    <text evidence="2">Belongs to the IQD family.</text>
</comment>
<dbReference type="EMBL" id="JBJXBP010000007">
    <property type="protein sequence ID" value="KAL3818102.1"/>
    <property type="molecule type" value="Genomic_DNA"/>
</dbReference>